<accession>A0A2X2SM03</accession>
<name>A0A2X2SM03_CAPOC</name>
<dbReference type="InterPro" id="IPR021457">
    <property type="entry name" value="DUF3108"/>
</dbReference>
<dbReference type="RefSeq" id="WP_009410094.1">
    <property type="nucleotide sequence ID" value="NZ_JVFB01000026.1"/>
</dbReference>
<dbReference type="Pfam" id="PF11306">
    <property type="entry name" value="DUF3108"/>
    <property type="match status" value="1"/>
</dbReference>
<dbReference type="EMBL" id="UAVS01000005">
    <property type="protein sequence ID" value="SQA94116.1"/>
    <property type="molecule type" value="Genomic_DNA"/>
</dbReference>
<evidence type="ECO:0000313" key="3">
    <source>
        <dbReference type="Proteomes" id="UP000250169"/>
    </source>
</evidence>
<organism evidence="2 3">
    <name type="scientific">Capnocytophaga ochracea</name>
    <dbReference type="NCBI Taxonomy" id="1018"/>
    <lineage>
        <taxon>Bacteria</taxon>
        <taxon>Pseudomonadati</taxon>
        <taxon>Bacteroidota</taxon>
        <taxon>Flavobacteriia</taxon>
        <taxon>Flavobacteriales</taxon>
        <taxon>Flavobacteriaceae</taxon>
        <taxon>Capnocytophaga</taxon>
    </lineage>
</organism>
<feature type="signal peptide" evidence="1">
    <location>
        <begin position="1"/>
        <end position="21"/>
    </location>
</feature>
<evidence type="ECO:0000313" key="2">
    <source>
        <dbReference type="EMBL" id="SQA94116.1"/>
    </source>
</evidence>
<reference evidence="2 3" key="1">
    <citation type="submission" date="2018-06" db="EMBL/GenBank/DDBJ databases">
        <authorList>
            <consortium name="Pathogen Informatics"/>
            <person name="Doyle S."/>
        </authorList>
    </citation>
    <scope>NUCLEOTIDE SEQUENCE [LARGE SCALE GENOMIC DNA]</scope>
    <source>
        <strain evidence="2 3">NCTC11545</strain>
    </source>
</reference>
<feature type="chain" id="PRO_5015997494" evidence="1">
    <location>
        <begin position="22"/>
        <end position="263"/>
    </location>
</feature>
<proteinExistence type="predicted"/>
<sequence length="263" mass="29945">MKHLSIVIVFFSLLVSPIVGAQTAELPFKGGEWLRFKVKYGVFNASIATMAVNEEMYNGEKVFHAVGKGATTGLARIFFRVDDTYESYFGITDGKPRLFIRNIYEGGYTKYLKMYFNHTSNKVKINNVENGNITEINFQPGLQDVISAFYALRHHPNIENMKVGGQISMDMIFDDDEVYKFKLKLLGREKVKTHFGTVNTLKFCPLVQDGRVFKEEESITMWITDDKNKVPVKLKASLRVGSLVAELDGFNNLKNDTNLKKKK</sequence>
<protein>
    <submittedName>
        <fullName evidence="2">Protein of uncharacterized function (DUF3108)</fullName>
    </submittedName>
</protein>
<keyword evidence="1" id="KW-0732">Signal</keyword>
<gene>
    <name evidence="2" type="ORF">NCTC11545_01500</name>
</gene>
<dbReference type="AlphaFoldDB" id="A0A2X2SM03"/>
<evidence type="ECO:0000256" key="1">
    <source>
        <dbReference type="SAM" id="SignalP"/>
    </source>
</evidence>
<dbReference type="Proteomes" id="UP000250169">
    <property type="component" value="Unassembled WGS sequence"/>
</dbReference>